<dbReference type="Pfam" id="PF22564">
    <property type="entry name" value="HAAS"/>
    <property type="match status" value="1"/>
</dbReference>
<dbReference type="AlphaFoldDB" id="A0A220U262"/>
<dbReference type="RefSeq" id="WP_089061123.1">
    <property type="nucleotide sequence ID" value="NZ_CP022315.1"/>
</dbReference>
<keyword evidence="3" id="KW-1185">Reference proteome</keyword>
<dbReference type="EMBL" id="CP022315">
    <property type="protein sequence ID" value="ASK61863.1"/>
    <property type="molecule type" value="Genomic_DNA"/>
</dbReference>
<gene>
    <name evidence="2" type="ORF">CFK37_06660</name>
</gene>
<evidence type="ECO:0000313" key="2">
    <source>
        <dbReference type="EMBL" id="ASK61863.1"/>
    </source>
</evidence>
<evidence type="ECO:0000256" key="1">
    <source>
        <dbReference type="SAM" id="Phobius"/>
    </source>
</evidence>
<dbReference type="KEGG" id="vil:CFK37_06660"/>
<reference evidence="2 3" key="1">
    <citation type="submission" date="2017-07" db="EMBL/GenBank/DDBJ databases">
        <title>Virgibacillus sp. LM2416.</title>
        <authorList>
            <person name="Tak E.J."/>
            <person name="Bae J.-W."/>
        </authorList>
    </citation>
    <scope>NUCLEOTIDE SEQUENCE [LARGE SCALE GENOMIC DNA]</scope>
    <source>
        <strain evidence="2 3">LM2416</strain>
    </source>
</reference>
<feature type="transmembrane region" description="Helical" evidence="1">
    <location>
        <begin position="81"/>
        <end position="102"/>
    </location>
</feature>
<evidence type="ECO:0008006" key="4">
    <source>
        <dbReference type="Google" id="ProtNLM"/>
    </source>
</evidence>
<accession>A0A220U262</accession>
<keyword evidence="1" id="KW-1133">Transmembrane helix</keyword>
<feature type="transmembrane region" description="Helical" evidence="1">
    <location>
        <begin position="137"/>
        <end position="160"/>
    </location>
</feature>
<sequence length="186" mass="20484">MNKEQFLRKLDSSLQRLSSDERRDILHDFEEHFAIALTEGKSEEQISDSLGSPTQIGKELLANYHLEKVGTTASTGNIFRAVWAVVGLGFFNLVIVLGPFIALAAVVFAGWASSIAFIASPLLALVNIVIYPGSFELFDLFFSISLTGLGLFIAIGMFYATRTLTDGFVRYLNYNVKLVKGGLKHD</sequence>
<feature type="transmembrane region" description="Helical" evidence="1">
    <location>
        <begin position="108"/>
        <end position="130"/>
    </location>
</feature>
<organism evidence="2 3">
    <name type="scientific">Virgibacillus phasianinus</name>
    <dbReference type="NCBI Taxonomy" id="2017483"/>
    <lineage>
        <taxon>Bacteria</taxon>
        <taxon>Bacillati</taxon>
        <taxon>Bacillota</taxon>
        <taxon>Bacilli</taxon>
        <taxon>Bacillales</taxon>
        <taxon>Bacillaceae</taxon>
        <taxon>Virgibacillus</taxon>
    </lineage>
</organism>
<keyword evidence="1" id="KW-0812">Transmembrane</keyword>
<proteinExistence type="predicted"/>
<keyword evidence="1" id="KW-0472">Membrane</keyword>
<protein>
    <recommendedName>
        <fullName evidence="4">DUF1700 domain-containing protein</fullName>
    </recommendedName>
</protein>
<dbReference type="Proteomes" id="UP000198312">
    <property type="component" value="Chromosome"/>
</dbReference>
<dbReference type="OrthoDB" id="9804829at2"/>
<name>A0A220U262_9BACI</name>
<evidence type="ECO:0000313" key="3">
    <source>
        <dbReference type="Proteomes" id="UP000198312"/>
    </source>
</evidence>